<evidence type="ECO:0000313" key="7">
    <source>
        <dbReference type="EMBL" id="VAW89222.1"/>
    </source>
</evidence>
<dbReference type="Gene3D" id="3.30.200.20">
    <property type="entry name" value="Phosphorylase Kinase, domain 1"/>
    <property type="match status" value="1"/>
</dbReference>
<dbReference type="InterPro" id="IPR000719">
    <property type="entry name" value="Prot_kinase_dom"/>
</dbReference>
<dbReference type="InterPro" id="IPR016187">
    <property type="entry name" value="CTDL_fold"/>
</dbReference>
<evidence type="ECO:0000256" key="5">
    <source>
        <dbReference type="SAM" id="MobiDB-lite"/>
    </source>
</evidence>
<feature type="region of interest" description="Disordered" evidence="5">
    <location>
        <begin position="1"/>
        <end position="125"/>
    </location>
</feature>
<feature type="compositionally biased region" description="Basic and acidic residues" evidence="5">
    <location>
        <begin position="1"/>
        <end position="16"/>
    </location>
</feature>
<dbReference type="PROSITE" id="PS00107">
    <property type="entry name" value="PROTEIN_KINASE_ATP"/>
    <property type="match status" value="1"/>
</dbReference>
<feature type="domain" description="Protein kinase" evidence="6">
    <location>
        <begin position="135"/>
        <end position="406"/>
    </location>
</feature>
<feature type="compositionally biased region" description="Polar residues" evidence="5">
    <location>
        <begin position="43"/>
        <end position="52"/>
    </location>
</feature>
<dbReference type="AlphaFoldDB" id="A0A3B0ZP74"/>
<name>A0A3B0ZP74_9ZZZZ</name>
<dbReference type="Gene3D" id="1.10.510.10">
    <property type="entry name" value="Transferase(Phosphotransferase) domain 1"/>
    <property type="match status" value="1"/>
</dbReference>
<keyword evidence="1" id="KW-0808">Transferase</keyword>
<protein>
    <submittedName>
        <fullName evidence="7">Serine/threonine protein kinase</fullName>
    </submittedName>
</protein>
<dbReference type="GO" id="GO:0005524">
    <property type="term" value="F:ATP binding"/>
    <property type="evidence" value="ECO:0007669"/>
    <property type="project" value="UniProtKB-KW"/>
</dbReference>
<evidence type="ECO:0000259" key="6">
    <source>
        <dbReference type="PROSITE" id="PS50011"/>
    </source>
</evidence>
<proteinExistence type="predicted"/>
<dbReference type="InterPro" id="IPR011009">
    <property type="entry name" value="Kinase-like_dom_sf"/>
</dbReference>
<dbReference type="PROSITE" id="PS00108">
    <property type="entry name" value="PROTEIN_KINASE_ST"/>
    <property type="match status" value="1"/>
</dbReference>
<reference evidence="7" key="1">
    <citation type="submission" date="2018-06" db="EMBL/GenBank/DDBJ databases">
        <authorList>
            <person name="Zhirakovskaya E."/>
        </authorList>
    </citation>
    <scope>NUCLEOTIDE SEQUENCE</scope>
</reference>
<evidence type="ECO:0000256" key="2">
    <source>
        <dbReference type="ARBA" id="ARBA00022741"/>
    </source>
</evidence>
<accession>A0A3B0ZP74</accession>
<dbReference type="InterPro" id="IPR005532">
    <property type="entry name" value="SUMF_dom"/>
</dbReference>
<dbReference type="Gene3D" id="3.90.1580.10">
    <property type="entry name" value="paralog of FGE (formylglycine-generating enzyme)"/>
    <property type="match status" value="1"/>
</dbReference>
<dbReference type="Pfam" id="PF00069">
    <property type="entry name" value="Pkinase"/>
    <property type="match status" value="1"/>
</dbReference>
<gene>
    <name evidence="7" type="ORF">MNBD_GAMMA18-200</name>
</gene>
<dbReference type="SUPFAM" id="SSF56436">
    <property type="entry name" value="C-type lectin-like"/>
    <property type="match status" value="1"/>
</dbReference>
<dbReference type="EMBL" id="UOFP01000260">
    <property type="protein sequence ID" value="VAW89222.1"/>
    <property type="molecule type" value="Genomic_DNA"/>
</dbReference>
<dbReference type="PANTHER" id="PTHR43289:SF6">
    <property type="entry name" value="SERINE_THREONINE-PROTEIN KINASE NEKL-3"/>
    <property type="match status" value="1"/>
</dbReference>
<dbReference type="InterPro" id="IPR017441">
    <property type="entry name" value="Protein_kinase_ATP_BS"/>
</dbReference>
<evidence type="ECO:0000256" key="3">
    <source>
        <dbReference type="ARBA" id="ARBA00022777"/>
    </source>
</evidence>
<feature type="region of interest" description="Disordered" evidence="5">
    <location>
        <begin position="564"/>
        <end position="586"/>
    </location>
</feature>
<dbReference type="SUPFAM" id="SSF56112">
    <property type="entry name" value="Protein kinase-like (PK-like)"/>
    <property type="match status" value="1"/>
</dbReference>
<dbReference type="GO" id="GO:0004674">
    <property type="term" value="F:protein serine/threonine kinase activity"/>
    <property type="evidence" value="ECO:0007669"/>
    <property type="project" value="UniProtKB-KW"/>
</dbReference>
<dbReference type="InterPro" id="IPR008271">
    <property type="entry name" value="Ser/Thr_kinase_AS"/>
</dbReference>
<keyword evidence="3 7" id="KW-0418">Kinase</keyword>
<keyword evidence="4" id="KW-0067">ATP-binding</keyword>
<feature type="compositionally biased region" description="Basic and acidic residues" evidence="5">
    <location>
        <begin position="64"/>
        <end position="89"/>
    </location>
</feature>
<keyword evidence="7" id="KW-0723">Serine/threonine-protein kinase</keyword>
<evidence type="ECO:0000256" key="1">
    <source>
        <dbReference type="ARBA" id="ARBA00022679"/>
    </source>
</evidence>
<organism evidence="7">
    <name type="scientific">hydrothermal vent metagenome</name>
    <dbReference type="NCBI Taxonomy" id="652676"/>
    <lineage>
        <taxon>unclassified sequences</taxon>
        <taxon>metagenomes</taxon>
        <taxon>ecological metagenomes</taxon>
    </lineage>
</organism>
<keyword evidence="2" id="KW-0547">Nucleotide-binding</keyword>
<dbReference type="Pfam" id="PF03781">
    <property type="entry name" value="FGE-sulfatase"/>
    <property type="match status" value="1"/>
</dbReference>
<feature type="compositionally biased region" description="Basic and acidic residues" evidence="5">
    <location>
        <begin position="114"/>
        <end position="125"/>
    </location>
</feature>
<dbReference type="InterPro" id="IPR042095">
    <property type="entry name" value="SUMF_sf"/>
</dbReference>
<dbReference type="CDD" id="cd14014">
    <property type="entry name" value="STKc_PknB_like"/>
    <property type="match status" value="1"/>
</dbReference>
<sequence>MTRSDDPGNKDGEKTQIKSGLPKAGEQGQVDDPATILDKTRISSHQGSSAKSGTADVAAPEGVVEDHGDNDVTRFKAPSQDHENGDVTRFKPPAQNKQHHESPKTRIKQSAVVSDKEPVIGEPEDKQKKVLKGRFLLEKVLGVGGMGIVYKAKDYLKVEAQDRDPYVAIKVLSEEFRTHPEAFIALQRESRKAQRIAHPNTVKVYDFDRDGDVVFMTMEYMEGKPLDQLIKQYQATGLPRDDVWHILSGMCSALAHAHSENIVHSDFKPGNVFVTTNGMAKIFDFGIARAVANIDRHTGKEQDQTVFDAGGLGALTPAYASLEMLQGETPDIRDDVYALGCVAYELFSGEHPFNRLPADEAYNKKLKPKRISDISKRQWRAIEAALSFKRENRTESVDAFYTQLTVKKKSKLLLITFLLFSTAGAAYYTSVQTDNVVPPVPQISESEIRNELEFNIRYNLYKENIEKLAAKPSFTAEWEENIWSEMQGVLGMLSGQPNEWYLSLREGIYQIYLTKIKALVTKSSYPQATILIENAYRYTEDDTLLNNQKTVLAETIRKKELQDKKRAERNRRLARERERERERADKKENKIVEETKNTALFDVALANVNKQLKCSSKLNMRDFNIAITKLRSLDIKRYGSIENRLSTELAQCITSIGKHYPDHARDAKRYALHIFKDNPALMAIVIKEKDACNLSIAGLGARGERAVCRDKLKGGGIGPVLVVIPADSGIEAFAIGKYETSIAELNEFCKTSSECNLQADKFADFPVTNVDISTISAYLKWLSNKTKKNYRLPTKKEWIYASKSKPYTLDPNRNCQLSVRGIEKGGSFVKAATGRQNGWGVVNYAGNAQELASETSRRLVALGGSHKSSMDDCTALTVSTHSGGADKYTGFRVARDIGEDR</sequence>
<evidence type="ECO:0000256" key="4">
    <source>
        <dbReference type="ARBA" id="ARBA00022840"/>
    </source>
</evidence>
<dbReference type="PROSITE" id="PS50011">
    <property type="entry name" value="PROTEIN_KINASE_DOM"/>
    <property type="match status" value="1"/>
</dbReference>
<dbReference type="PANTHER" id="PTHR43289">
    <property type="entry name" value="MITOGEN-ACTIVATED PROTEIN KINASE KINASE KINASE 20-RELATED"/>
    <property type="match status" value="1"/>
</dbReference>